<sequence length="437" mass="49084">MKPSFYNLSVTVDGRDILYNGLTGAMLEIDRGSFDQIADALKDIPLERAKECKSAQAFIDNMFLVADELNELDYIKTIYNLSRFNDSPTLTIAPTLNCNLNCRYCYEEKSPKRMNEKTIEALKVFFRKTLDETETKSISVDWYGGEPLLEYNSIIELSKSFQKDCNERGCKYRSSMTTNGTLLTKDVLSSLTTHGVSMIQVTLDGTKDAHDRNRPFSNSNKSSFEAIIKNLEDAVGEVVLAIRMNADKDNMAQILDQLKDFQSRGWLTGNSKFFPYIAPIRNISKNCNLLPSKCLTVDYFDVFTLFISRLKELGLKLQRSEIHGYPMPVNSNCGAVSLNSYVVNPDGLLFKCGLTIDNPAEKVGSIFEPICLSNPALTKWLSYDPFQREECLDCIALPTCLSGCPKANISNDNSATHDHCSFLKNNLTRLISLHGND</sequence>
<keyword evidence="3" id="KW-0949">S-adenosyl-L-methionine</keyword>
<proteinExistence type="predicted"/>
<dbReference type="GO" id="GO:0046872">
    <property type="term" value="F:metal ion binding"/>
    <property type="evidence" value="ECO:0007669"/>
    <property type="project" value="UniProtKB-KW"/>
</dbReference>
<dbReference type="NCBIfam" id="TIGR04085">
    <property type="entry name" value="rSAM_more_4Fe4S"/>
    <property type="match status" value="1"/>
</dbReference>
<evidence type="ECO:0000259" key="7">
    <source>
        <dbReference type="PROSITE" id="PS51918"/>
    </source>
</evidence>
<keyword evidence="5" id="KW-0408">Iron</keyword>
<dbReference type="SFLD" id="SFLDS00029">
    <property type="entry name" value="Radical_SAM"/>
    <property type="match status" value="1"/>
</dbReference>
<dbReference type="SFLD" id="SFLDG01386">
    <property type="entry name" value="main_SPASM_domain-containing"/>
    <property type="match status" value="1"/>
</dbReference>
<dbReference type="GO" id="GO:0016491">
    <property type="term" value="F:oxidoreductase activity"/>
    <property type="evidence" value="ECO:0007669"/>
    <property type="project" value="InterPro"/>
</dbReference>
<name>A0A3G9CX40_METTE</name>
<protein>
    <submittedName>
        <fullName evidence="8">Radical SAM additional 4Fe4S-binding domain protein</fullName>
    </submittedName>
</protein>
<dbReference type="SUPFAM" id="SSF102114">
    <property type="entry name" value="Radical SAM enzymes"/>
    <property type="match status" value="1"/>
</dbReference>
<dbReference type="UniPathway" id="UPA00782"/>
<gene>
    <name evidence="8" type="ORF">MESMT1_1391</name>
</gene>
<dbReference type="EMBL" id="AP017646">
    <property type="protein sequence ID" value="BAW29321.1"/>
    <property type="molecule type" value="Genomic_DNA"/>
</dbReference>
<evidence type="ECO:0000256" key="5">
    <source>
        <dbReference type="ARBA" id="ARBA00023004"/>
    </source>
</evidence>
<evidence type="ECO:0000256" key="6">
    <source>
        <dbReference type="ARBA" id="ARBA00023014"/>
    </source>
</evidence>
<dbReference type="AlphaFoldDB" id="A0A3G9CX40"/>
<comment type="cofactor">
    <cofactor evidence="1">
        <name>[4Fe-4S] cluster</name>
        <dbReference type="ChEBI" id="CHEBI:49883"/>
    </cofactor>
</comment>
<accession>A0A3G9CX40</accession>
<dbReference type="Proteomes" id="UP000265557">
    <property type="component" value="Chromosome"/>
</dbReference>
<feature type="domain" description="Radical SAM core" evidence="7">
    <location>
        <begin position="84"/>
        <end position="316"/>
    </location>
</feature>
<evidence type="ECO:0000256" key="3">
    <source>
        <dbReference type="ARBA" id="ARBA00022691"/>
    </source>
</evidence>
<dbReference type="InterPro" id="IPR007197">
    <property type="entry name" value="rSAM"/>
</dbReference>
<evidence type="ECO:0000256" key="2">
    <source>
        <dbReference type="ARBA" id="ARBA00022485"/>
    </source>
</evidence>
<organism evidence="8 9">
    <name type="scientific">Methanosarcina thermophila</name>
    <dbReference type="NCBI Taxonomy" id="2210"/>
    <lineage>
        <taxon>Archaea</taxon>
        <taxon>Methanobacteriati</taxon>
        <taxon>Methanobacteriota</taxon>
        <taxon>Stenosarchaea group</taxon>
        <taxon>Methanomicrobia</taxon>
        <taxon>Methanosarcinales</taxon>
        <taxon>Methanosarcinaceae</taxon>
        <taxon>Methanosarcina</taxon>
    </lineage>
</organism>
<evidence type="ECO:0000256" key="1">
    <source>
        <dbReference type="ARBA" id="ARBA00001966"/>
    </source>
</evidence>
<dbReference type="PANTHER" id="PTHR43787">
    <property type="entry name" value="FEMO COFACTOR BIOSYNTHESIS PROTEIN NIFB-RELATED"/>
    <property type="match status" value="1"/>
</dbReference>
<keyword evidence="2" id="KW-0004">4Fe-4S</keyword>
<dbReference type="Gene3D" id="3.20.20.70">
    <property type="entry name" value="Aldolase class I"/>
    <property type="match status" value="1"/>
</dbReference>
<dbReference type="SFLD" id="SFLDG01384">
    <property type="entry name" value="thioether_bond_formation_requi"/>
    <property type="match status" value="1"/>
</dbReference>
<dbReference type="InterPro" id="IPR013785">
    <property type="entry name" value="Aldolase_TIM"/>
</dbReference>
<keyword evidence="4" id="KW-0479">Metal-binding</keyword>
<dbReference type="GO" id="GO:0051539">
    <property type="term" value="F:4 iron, 4 sulfur cluster binding"/>
    <property type="evidence" value="ECO:0007669"/>
    <property type="project" value="UniProtKB-KW"/>
</dbReference>
<dbReference type="InterPro" id="IPR058240">
    <property type="entry name" value="rSAM_sf"/>
</dbReference>
<reference evidence="8 9" key="1">
    <citation type="submission" date="2016-09" db="EMBL/GenBank/DDBJ databases">
        <title>Complete Genome Sequence of Methanosarcina thermophila MT-1.</title>
        <authorList>
            <person name="Kouzuma A."/>
        </authorList>
    </citation>
    <scope>NUCLEOTIDE SEQUENCE [LARGE SCALE GENOMIC DNA]</scope>
    <source>
        <strain evidence="8 9">MT-1</strain>
    </source>
</reference>
<evidence type="ECO:0000313" key="8">
    <source>
        <dbReference type="EMBL" id="BAW29321.1"/>
    </source>
</evidence>
<keyword evidence="6" id="KW-0411">Iron-sulfur</keyword>
<dbReference type="InterPro" id="IPR023867">
    <property type="entry name" value="Sulphatase_maturase_rSAM"/>
</dbReference>
<dbReference type="CDD" id="cd01335">
    <property type="entry name" value="Radical_SAM"/>
    <property type="match status" value="1"/>
</dbReference>
<evidence type="ECO:0000313" key="9">
    <source>
        <dbReference type="Proteomes" id="UP000265557"/>
    </source>
</evidence>
<dbReference type="InterPro" id="IPR023885">
    <property type="entry name" value="4Fe4S-binding_SPASM_dom"/>
</dbReference>
<dbReference type="PROSITE" id="PS51918">
    <property type="entry name" value="RADICAL_SAM"/>
    <property type="match status" value="1"/>
</dbReference>
<dbReference type="PANTHER" id="PTHR43787:SF3">
    <property type="entry name" value="ARYLSULFATASE REGULATORY PROTEIN"/>
    <property type="match status" value="1"/>
</dbReference>
<evidence type="ECO:0000256" key="4">
    <source>
        <dbReference type="ARBA" id="ARBA00022723"/>
    </source>
</evidence>
<dbReference type="SFLD" id="SFLDG01067">
    <property type="entry name" value="SPASM/twitch_domain_containing"/>
    <property type="match status" value="1"/>
</dbReference>
<dbReference type="Pfam" id="PF04055">
    <property type="entry name" value="Radical_SAM"/>
    <property type="match status" value="1"/>
</dbReference>